<dbReference type="InterPro" id="IPR027267">
    <property type="entry name" value="AH/BAR_dom_sf"/>
</dbReference>
<dbReference type="SUPFAM" id="SSF103657">
    <property type="entry name" value="BAR/IMD domain-like"/>
    <property type="match status" value="1"/>
</dbReference>
<feature type="non-terminal residue" evidence="2">
    <location>
        <position position="90"/>
    </location>
</feature>
<evidence type="ECO:0000256" key="1">
    <source>
        <dbReference type="ARBA" id="ARBA00023054"/>
    </source>
</evidence>
<organism evidence="2 3">
    <name type="scientific">Goodea atripinnis</name>
    <dbReference type="NCBI Taxonomy" id="208336"/>
    <lineage>
        <taxon>Eukaryota</taxon>
        <taxon>Metazoa</taxon>
        <taxon>Chordata</taxon>
        <taxon>Craniata</taxon>
        <taxon>Vertebrata</taxon>
        <taxon>Euteleostomi</taxon>
        <taxon>Actinopterygii</taxon>
        <taxon>Neopterygii</taxon>
        <taxon>Teleostei</taxon>
        <taxon>Neoteleostei</taxon>
        <taxon>Acanthomorphata</taxon>
        <taxon>Ovalentaria</taxon>
        <taxon>Atherinomorphae</taxon>
        <taxon>Cyprinodontiformes</taxon>
        <taxon>Goodeidae</taxon>
        <taxon>Goodea</taxon>
    </lineage>
</organism>
<evidence type="ECO:0000313" key="2">
    <source>
        <dbReference type="EMBL" id="MEQ2171250.1"/>
    </source>
</evidence>
<dbReference type="Proteomes" id="UP001476798">
    <property type="component" value="Unassembled WGS sequence"/>
</dbReference>
<keyword evidence="3" id="KW-1185">Reference proteome</keyword>
<dbReference type="EMBL" id="JAHRIO010040451">
    <property type="protein sequence ID" value="MEQ2171250.1"/>
    <property type="molecule type" value="Genomic_DNA"/>
</dbReference>
<comment type="caution">
    <text evidence="2">The sequence shown here is derived from an EMBL/GenBank/DDBJ whole genome shotgun (WGS) entry which is preliminary data.</text>
</comment>
<gene>
    <name evidence="2" type="primary">SRGAP3_4</name>
    <name evidence="2" type="ORF">GOODEAATRI_008741</name>
</gene>
<sequence length="90" mass="10366">MVTLGLIPRNVLTVLCCCYYCRKDQHLLSSVNCWYLLLNQTRRESRDHATLSDIYTNNVIVRLAQISEDVIRLFKKVSETVTSSLLVCTN</sequence>
<dbReference type="PANTHER" id="PTHR14166">
    <property type="entry name" value="SLIT-ROBO RHO GTPASE ACTIVATING PROTEIN"/>
    <property type="match status" value="1"/>
</dbReference>
<name>A0ABV0NIN2_9TELE</name>
<evidence type="ECO:0000313" key="3">
    <source>
        <dbReference type="Proteomes" id="UP001476798"/>
    </source>
</evidence>
<reference evidence="2 3" key="1">
    <citation type="submission" date="2021-06" db="EMBL/GenBank/DDBJ databases">
        <authorList>
            <person name="Palmer J.M."/>
        </authorList>
    </citation>
    <scope>NUCLEOTIDE SEQUENCE [LARGE SCALE GENOMIC DNA]</scope>
    <source>
        <strain evidence="2 3">GA_2019</strain>
        <tissue evidence="2">Muscle</tissue>
    </source>
</reference>
<keyword evidence="1" id="KW-0175">Coiled coil</keyword>
<accession>A0ABV0NIN2</accession>
<protein>
    <submittedName>
        <fullName evidence="2">SLIT-ROBO Rho GTPase-activating protein 3</fullName>
    </submittedName>
</protein>
<proteinExistence type="predicted"/>
<dbReference type="Gene3D" id="1.20.1270.60">
    <property type="entry name" value="Arfaptin homology (AH) domain/BAR domain"/>
    <property type="match status" value="1"/>
</dbReference>
<dbReference type="InterPro" id="IPR051627">
    <property type="entry name" value="SLIT-ROBO_RhoGAP"/>
</dbReference>